<dbReference type="GO" id="GO:0005524">
    <property type="term" value="F:ATP binding"/>
    <property type="evidence" value="ECO:0007669"/>
    <property type="project" value="UniProtKB-KW"/>
</dbReference>
<dbReference type="Pfam" id="PF13541">
    <property type="entry name" value="ChlI"/>
    <property type="match status" value="1"/>
</dbReference>
<reference evidence="5" key="1">
    <citation type="submission" date="2014-08" db="EMBL/GenBank/DDBJ databases">
        <title>Coriobacteriaceae sp. complete genome.</title>
        <authorList>
            <person name="Looft T."/>
            <person name="Bayles D.O."/>
            <person name="Stanton T.B."/>
        </authorList>
    </citation>
    <scope>NUCLEOTIDE SEQUENCE [LARGE SCALE GENOMIC DNA]</scope>
    <source>
        <strain evidence="5">68-1-3</strain>
    </source>
</reference>
<dbReference type="Pfam" id="PF01078">
    <property type="entry name" value="Mg_chelatase"/>
    <property type="match status" value="1"/>
</dbReference>
<reference evidence="4 5" key="2">
    <citation type="journal article" date="2015" name="Genome Announc.">
        <title>Complete Genome Sequence of Coriobacteriaceae Strain 68-1-3, a Novel Mucus-Degrading Isolate from the Swine Intestinal Tract.</title>
        <authorList>
            <person name="Looft T."/>
            <person name="Bayles D.O."/>
            <person name="Alt D.P."/>
            <person name="Stanton T.B."/>
        </authorList>
    </citation>
    <scope>NUCLEOTIDE SEQUENCE [LARGE SCALE GENOMIC DNA]</scope>
    <source>
        <strain evidence="4 5">68-1-3</strain>
    </source>
</reference>
<feature type="domain" description="MCM C-terminal AAA(+) ATPase" evidence="3">
    <location>
        <begin position="283"/>
        <end position="381"/>
    </location>
</feature>
<dbReference type="STRING" id="1531429.JI75_03455"/>
<dbReference type="InterPro" id="IPR020568">
    <property type="entry name" value="Ribosomal_Su5_D2-typ_SF"/>
</dbReference>
<dbReference type="InterPro" id="IPR000523">
    <property type="entry name" value="Mg_chelatse_chII-like_cat_dom"/>
</dbReference>
<dbReference type="OrthoDB" id="9813147at2"/>
<dbReference type="RefSeq" id="WP_039688755.1">
    <property type="nucleotide sequence ID" value="NZ_CP009302.1"/>
</dbReference>
<dbReference type="EMBL" id="CP009302">
    <property type="protein sequence ID" value="AJC11867.1"/>
    <property type="molecule type" value="Genomic_DNA"/>
</dbReference>
<dbReference type="KEGG" id="cbac:JI75_03455"/>
<gene>
    <name evidence="4" type="ORF">JI75_03455</name>
</gene>
<evidence type="ECO:0000313" key="5">
    <source>
        <dbReference type="Proteomes" id="UP000031121"/>
    </source>
</evidence>
<accession>A0A0A8B9N6</accession>
<organism evidence="4 5">
    <name type="scientific">Berryella intestinalis</name>
    <dbReference type="NCBI Taxonomy" id="1531429"/>
    <lineage>
        <taxon>Bacteria</taxon>
        <taxon>Bacillati</taxon>
        <taxon>Actinomycetota</taxon>
        <taxon>Coriobacteriia</taxon>
        <taxon>Eggerthellales</taxon>
        <taxon>Eggerthellaceae</taxon>
        <taxon>Berryella</taxon>
    </lineage>
</organism>
<evidence type="ECO:0000313" key="4">
    <source>
        <dbReference type="EMBL" id="AJC11867.1"/>
    </source>
</evidence>
<dbReference type="InterPro" id="IPR014721">
    <property type="entry name" value="Ribsml_uS5_D2-typ_fold_subgr"/>
</dbReference>
<evidence type="ECO:0000256" key="1">
    <source>
        <dbReference type="ARBA" id="ARBA00022741"/>
    </source>
</evidence>
<dbReference type="InterPro" id="IPR045006">
    <property type="entry name" value="CHLI-like"/>
</dbReference>
<dbReference type="Pfam" id="PF13335">
    <property type="entry name" value="Mg_chelatase_C"/>
    <property type="match status" value="1"/>
</dbReference>
<dbReference type="PANTHER" id="PTHR32039">
    <property type="entry name" value="MAGNESIUM-CHELATASE SUBUNIT CHLI"/>
    <property type="match status" value="1"/>
</dbReference>
<name>A0A0A8B9N6_9ACTN</name>
<dbReference type="PROSITE" id="PS50051">
    <property type="entry name" value="MCM_2"/>
    <property type="match status" value="1"/>
</dbReference>
<keyword evidence="1" id="KW-0547">Nucleotide-binding</keyword>
<dbReference type="PANTHER" id="PTHR32039:SF7">
    <property type="entry name" value="COMPETENCE PROTEIN COMM"/>
    <property type="match status" value="1"/>
</dbReference>
<dbReference type="Gene3D" id="3.40.50.300">
    <property type="entry name" value="P-loop containing nucleotide triphosphate hydrolases"/>
    <property type="match status" value="1"/>
</dbReference>
<dbReference type="Proteomes" id="UP000031121">
    <property type="component" value="Chromosome"/>
</dbReference>
<proteinExistence type="predicted"/>
<protein>
    <submittedName>
        <fullName evidence="4">Magnesium chelatase</fullName>
    </submittedName>
</protein>
<dbReference type="Gene3D" id="3.30.230.10">
    <property type="match status" value="1"/>
</dbReference>
<dbReference type="InterPro" id="IPR001208">
    <property type="entry name" value="MCM_dom"/>
</dbReference>
<dbReference type="InterPro" id="IPR027417">
    <property type="entry name" value="P-loop_NTPase"/>
</dbReference>
<dbReference type="InterPro" id="IPR025158">
    <property type="entry name" value="Mg_chelat-rel_C"/>
</dbReference>
<evidence type="ECO:0000259" key="3">
    <source>
        <dbReference type="PROSITE" id="PS50051"/>
    </source>
</evidence>
<sequence>MSARYGRCTVLSAGLRGVEAMPVEVEVSVSSGLPGFYIVGLADAAVQESKERVRAALRAAGFSMPGDRVVVNLAPSFLKKRGTGFDLAIALAVLVASGQVPARFVEGRMFVGELSLEGSVRPINGLLACAVKSAEMGVEFVCADAPERLVEVEGASLRCMGSLAAARTGELGCVSCCAGELSGPLSDYADVSGNSFAKRALQIAAAGSHGLLMIGPPGSGKTMLASRLPSILPALDRKSALESALIHSVAGGDISSILAGVRPFRAPHHSASAAGLIGGGSPLRPGEISLSHNGVLFLDELAEFKTSVLQGLRQPLEEGRVTITRADGNTAFPARFMLVAASNPCPCGYLGDPERACTCTPSQIASYQARVGGPLLDRFDMQIDVRRVPPNEIMSLDRTESSSCLKEGVSRARSFAAWRRARYPCDPSTQGIIESCRMAEGDAEFFTSVARAHAMSGRGMARTLSVARTIADMAERESVSRSDLCEALEFRLRRAEGS</sequence>
<dbReference type="SUPFAM" id="SSF54211">
    <property type="entry name" value="Ribosomal protein S5 domain 2-like"/>
    <property type="match status" value="1"/>
</dbReference>
<dbReference type="GO" id="GO:0003677">
    <property type="term" value="F:DNA binding"/>
    <property type="evidence" value="ECO:0007669"/>
    <property type="project" value="InterPro"/>
</dbReference>
<dbReference type="InterPro" id="IPR003593">
    <property type="entry name" value="AAA+_ATPase"/>
</dbReference>
<dbReference type="SUPFAM" id="SSF52540">
    <property type="entry name" value="P-loop containing nucleoside triphosphate hydrolases"/>
    <property type="match status" value="1"/>
</dbReference>
<keyword evidence="5" id="KW-1185">Reference proteome</keyword>
<dbReference type="HOGENOM" id="CLU_026145_1_0_11"/>
<dbReference type="AlphaFoldDB" id="A0A0A8B9N6"/>
<dbReference type="PRINTS" id="PR01657">
    <property type="entry name" value="MCMFAMILY"/>
</dbReference>
<dbReference type="CDD" id="cd00009">
    <property type="entry name" value="AAA"/>
    <property type="match status" value="1"/>
</dbReference>
<evidence type="ECO:0000256" key="2">
    <source>
        <dbReference type="ARBA" id="ARBA00022840"/>
    </source>
</evidence>
<keyword evidence="2" id="KW-0067">ATP-binding</keyword>
<dbReference type="SMART" id="SM00382">
    <property type="entry name" value="AAA"/>
    <property type="match status" value="1"/>
</dbReference>